<dbReference type="Proteomes" id="UP000219048">
    <property type="component" value="Unassembled WGS sequence"/>
</dbReference>
<dbReference type="OrthoDB" id="593981at2"/>
<sequence>MIELQKIRDLFNNIDFEVKIEKFIVPNAESDITFKLNGEAIYADMRTEVRPNHVPIFLNRRDKPLLVAADYITPKSKETLKSNGVNYIDSYGNTYLNLEHLKMFVEKDNAKPVYNVYSEVFTRAGGQILFHLLQNPELINEKYERLAEISCVSLGSVSKTIKGLLKEGFTVKWDKDKRYQLIKREELLEKWVALLNEKILPANHLGQYTFTKNRFEIKEPNLEFETRWGGESGAAMLTDYLRPEKYTLFTNRPKQDLIKSYKLLPKEGGEISVYRPFWKLGSCKTNYEDHEIAAHPLLIYAELIYSGNQRNIETAKIIFDEYIKPNL</sequence>
<evidence type="ECO:0000313" key="1">
    <source>
        <dbReference type="EMBL" id="SNZ01212.1"/>
    </source>
</evidence>
<gene>
    <name evidence="1" type="ORF">SAMN06265377_3049</name>
</gene>
<name>A0A285MVI5_9FLAO</name>
<organism evidence="1 2">
    <name type="scientific">Flagellimonas pacifica</name>
    <dbReference type="NCBI Taxonomy" id="1247520"/>
    <lineage>
        <taxon>Bacteria</taxon>
        <taxon>Pseudomonadati</taxon>
        <taxon>Bacteroidota</taxon>
        <taxon>Flavobacteriia</taxon>
        <taxon>Flavobacteriales</taxon>
        <taxon>Flavobacteriaceae</taxon>
        <taxon>Flagellimonas</taxon>
    </lineage>
</organism>
<dbReference type="AlphaFoldDB" id="A0A285MVI5"/>
<dbReference type="Pfam" id="PF09952">
    <property type="entry name" value="AbiEi_2"/>
    <property type="match status" value="1"/>
</dbReference>
<dbReference type="EMBL" id="OBEH01000005">
    <property type="protein sequence ID" value="SNZ01212.1"/>
    <property type="molecule type" value="Genomic_DNA"/>
</dbReference>
<proteinExistence type="predicted"/>
<reference evidence="2" key="1">
    <citation type="submission" date="2017-09" db="EMBL/GenBank/DDBJ databases">
        <authorList>
            <person name="Varghese N."/>
            <person name="Submissions S."/>
        </authorList>
    </citation>
    <scope>NUCLEOTIDE SEQUENCE [LARGE SCALE GENOMIC DNA]</scope>
    <source>
        <strain evidence="2">DSM 25885</strain>
    </source>
</reference>
<keyword evidence="2" id="KW-1185">Reference proteome</keyword>
<dbReference type="InterPro" id="IPR019238">
    <property type="entry name" value="AbiEi_2"/>
</dbReference>
<evidence type="ECO:0000313" key="2">
    <source>
        <dbReference type="Proteomes" id="UP000219048"/>
    </source>
</evidence>
<accession>A0A285MVI5</accession>
<dbReference type="RefSeq" id="WP_097046676.1">
    <property type="nucleotide sequence ID" value="NZ_OBEH01000005.1"/>
</dbReference>
<protein>
    <submittedName>
        <fullName evidence="1">Uncharacterized protein</fullName>
    </submittedName>
</protein>